<evidence type="ECO:0000313" key="9">
    <source>
        <dbReference type="Proteomes" id="UP001142055"/>
    </source>
</evidence>
<dbReference type="Proteomes" id="UP001142055">
    <property type="component" value="Chromosome 1"/>
</dbReference>
<dbReference type="Pfam" id="PF07992">
    <property type="entry name" value="Pyr_redox_2"/>
    <property type="match status" value="2"/>
</dbReference>
<dbReference type="EMBL" id="JAPWDV010000001">
    <property type="protein sequence ID" value="KAJ6225352.1"/>
    <property type="molecule type" value="Genomic_DNA"/>
</dbReference>
<dbReference type="PRINTS" id="PR00411">
    <property type="entry name" value="PNDRDTASEI"/>
</dbReference>
<dbReference type="Gene3D" id="3.30.390.30">
    <property type="match status" value="1"/>
</dbReference>
<dbReference type="PANTHER" id="PTHR43429">
    <property type="entry name" value="PYRIDINE NUCLEOTIDE-DISULFIDE OXIDOREDUCTASE DOMAIN-CONTAINING"/>
    <property type="match status" value="1"/>
</dbReference>
<organism evidence="8 9">
    <name type="scientific">Blomia tropicalis</name>
    <name type="common">Mite</name>
    <dbReference type="NCBI Taxonomy" id="40697"/>
    <lineage>
        <taxon>Eukaryota</taxon>
        <taxon>Metazoa</taxon>
        <taxon>Ecdysozoa</taxon>
        <taxon>Arthropoda</taxon>
        <taxon>Chelicerata</taxon>
        <taxon>Arachnida</taxon>
        <taxon>Acari</taxon>
        <taxon>Acariformes</taxon>
        <taxon>Sarcoptiformes</taxon>
        <taxon>Astigmata</taxon>
        <taxon>Glycyphagoidea</taxon>
        <taxon>Echimyopodidae</taxon>
        <taxon>Blomia</taxon>
    </lineage>
</organism>
<dbReference type="SUPFAM" id="SSF51905">
    <property type="entry name" value="FAD/NAD(P)-binding domain"/>
    <property type="match status" value="2"/>
</dbReference>
<comment type="cofactor">
    <cofactor evidence="1">
        <name>FAD</name>
        <dbReference type="ChEBI" id="CHEBI:57692"/>
    </cofactor>
</comment>
<dbReference type="PRINTS" id="PR00368">
    <property type="entry name" value="FADPNR"/>
</dbReference>
<evidence type="ECO:0000256" key="5">
    <source>
        <dbReference type="ARBA" id="ARBA00022827"/>
    </source>
</evidence>
<dbReference type="PANTHER" id="PTHR43429:SF2">
    <property type="entry name" value="PYRIDINE NUCLEOTIDE-DISULFIDE OXIDOREDUCTASE DOMAIN-CONTAINING PROTEIN 1"/>
    <property type="match status" value="1"/>
</dbReference>
<evidence type="ECO:0000313" key="8">
    <source>
        <dbReference type="EMBL" id="KAJ6225352.1"/>
    </source>
</evidence>
<protein>
    <recommendedName>
        <fullName evidence="3">Pyridine nucleotide-disulfide oxidoreductase domain-containing protein 1</fullName>
    </recommendedName>
</protein>
<feature type="domain" description="FAD/NAD(P)-binding" evidence="7">
    <location>
        <begin position="287"/>
        <end position="375"/>
    </location>
</feature>
<name>A0A9Q0MGN8_BLOTA</name>
<keyword evidence="6" id="KW-1133">Transmembrane helix</keyword>
<evidence type="ECO:0000256" key="1">
    <source>
        <dbReference type="ARBA" id="ARBA00001974"/>
    </source>
</evidence>
<dbReference type="Gene3D" id="3.10.450.320">
    <property type="entry name" value="Mitochondrial import inner membrane translocase subunit Tim21"/>
    <property type="match status" value="1"/>
</dbReference>
<sequence>MDSFNSIVVIGGGISGVTCAKVLSTENPTFFVTLISASPIVKMVSNLRTIGRSIDIFDVIEQNSNCLETVNFKVIIGKVIHLDSKKQLIQLDCQKELIHYSKICICTGAKPKRFKIGDNGKEIERYIKYIRDTDHAISFKNMLSTSKRILIVGNGGIATELVHEVKNCQIVWVIKDDHFGATFFDPAVSKFFNKYLNNNSNTCKKENLKKREHFTVTTNNKKQDSSSNKNDFGVALGPDWHSGLDLHGLVEKNVTIEKCCNIKNIYRKCPMDKKCFNEKESDLKQWNIFVELDNGKLYGCDMIIIATGVVPNSDPFISDNSFELCSEGGFLIDTEMRTNIKNVYAAGDVCTIKWKKLSTSHWFQMRLWTQARQMGFFAAKCIAAHLKNDCKNLELYFNFEVFAHATKFFGFRVILLGFFNGQNLQEGRENCSILYRVDDERQQLIKVILQNGKMKGAILIGETEFEETFENLIYNQMDLSRFESNVITKSNQGNHQLSEHVKVTERIKQTTKDVSYLSVILIGIGITGFVFYVVFKEFFSSKSPSSVFSIALEKCKNDPRVTEALGDNIKGHGERTARRRARHVSFVEYENNGKVYIRVKFYLKGSKGTASVQCETDKASSRSNFRYLFVQMDSYPNQVIIVEDNRLIE</sequence>
<comment type="caution">
    <text evidence="8">The sequence shown here is derived from an EMBL/GenBank/DDBJ whole genome shotgun (WGS) entry which is preliminary data.</text>
</comment>
<dbReference type="InterPro" id="IPR036188">
    <property type="entry name" value="FAD/NAD-bd_sf"/>
</dbReference>
<dbReference type="GO" id="GO:0030150">
    <property type="term" value="P:protein import into mitochondrial matrix"/>
    <property type="evidence" value="ECO:0007669"/>
    <property type="project" value="InterPro"/>
</dbReference>
<proteinExistence type="inferred from homology"/>
<evidence type="ECO:0000256" key="2">
    <source>
        <dbReference type="ARBA" id="ARBA00008147"/>
    </source>
</evidence>
<evidence type="ECO:0000256" key="4">
    <source>
        <dbReference type="ARBA" id="ARBA00022630"/>
    </source>
</evidence>
<dbReference type="InterPro" id="IPR050260">
    <property type="entry name" value="FAD-bd_OxRdtase"/>
</dbReference>
<feature type="domain" description="FAD/NAD(P)-binding" evidence="7">
    <location>
        <begin position="6"/>
        <end position="200"/>
    </location>
</feature>
<accession>A0A9Q0MGN8</accession>
<dbReference type="GO" id="GO:0016491">
    <property type="term" value="F:oxidoreductase activity"/>
    <property type="evidence" value="ECO:0007669"/>
    <property type="project" value="InterPro"/>
</dbReference>
<dbReference type="GO" id="GO:0005744">
    <property type="term" value="C:TIM23 mitochondrial import inner membrane translocase complex"/>
    <property type="evidence" value="ECO:0007669"/>
    <property type="project" value="InterPro"/>
</dbReference>
<dbReference type="InterPro" id="IPR016156">
    <property type="entry name" value="FAD/NAD-linked_Rdtase_dimer_sf"/>
</dbReference>
<keyword evidence="9" id="KW-1185">Reference proteome</keyword>
<keyword evidence="6" id="KW-0812">Transmembrane</keyword>
<dbReference type="AlphaFoldDB" id="A0A9Q0MGN8"/>
<evidence type="ECO:0000256" key="3">
    <source>
        <dbReference type="ARBA" id="ARBA00018240"/>
    </source>
</evidence>
<gene>
    <name evidence="8" type="ORF">RDWZM_003897</name>
</gene>
<dbReference type="InterPro" id="IPR038552">
    <property type="entry name" value="Tim21_IMS_sf"/>
</dbReference>
<dbReference type="InterPro" id="IPR013261">
    <property type="entry name" value="Tim21"/>
</dbReference>
<keyword evidence="5" id="KW-0274">FAD</keyword>
<dbReference type="Pfam" id="PF08294">
    <property type="entry name" value="TIM21"/>
    <property type="match status" value="1"/>
</dbReference>
<comment type="similarity">
    <text evidence="2">Belongs to the class-I pyridine nucleotide-disulfide oxidoreductase family. PYROXD1 subfamily.</text>
</comment>
<keyword evidence="4" id="KW-0285">Flavoprotein</keyword>
<keyword evidence="6" id="KW-0472">Membrane</keyword>
<reference evidence="8" key="1">
    <citation type="submission" date="2022-12" db="EMBL/GenBank/DDBJ databases">
        <title>Genome assemblies of Blomia tropicalis.</title>
        <authorList>
            <person name="Cui Y."/>
        </authorList>
    </citation>
    <scope>NUCLEOTIDE SEQUENCE</scope>
    <source>
        <tissue evidence="8">Adult mites</tissue>
    </source>
</reference>
<feature type="transmembrane region" description="Helical" evidence="6">
    <location>
        <begin position="514"/>
        <end position="535"/>
    </location>
</feature>
<dbReference type="InterPro" id="IPR023753">
    <property type="entry name" value="FAD/NAD-binding_dom"/>
</dbReference>
<evidence type="ECO:0000259" key="7">
    <source>
        <dbReference type="Pfam" id="PF07992"/>
    </source>
</evidence>
<evidence type="ECO:0000256" key="6">
    <source>
        <dbReference type="SAM" id="Phobius"/>
    </source>
</evidence>
<dbReference type="Gene3D" id="3.50.50.60">
    <property type="entry name" value="FAD/NAD(P)-binding domain"/>
    <property type="match status" value="3"/>
</dbReference>